<accession>G9P7R4</accession>
<feature type="chain" id="PRO_5003525620" evidence="2">
    <location>
        <begin position="28"/>
        <end position="183"/>
    </location>
</feature>
<dbReference type="OrthoDB" id="10437257at2759"/>
<proteinExistence type="predicted"/>
<dbReference type="Proteomes" id="UP000005426">
    <property type="component" value="Unassembled WGS sequence"/>
</dbReference>
<feature type="compositionally biased region" description="Polar residues" evidence="1">
    <location>
        <begin position="70"/>
        <end position="89"/>
    </location>
</feature>
<dbReference type="KEGG" id="tatv:25785884"/>
<feature type="signal peptide" evidence="2">
    <location>
        <begin position="1"/>
        <end position="27"/>
    </location>
</feature>
<keyword evidence="4" id="KW-1185">Reference proteome</keyword>
<evidence type="ECO:0000256" key="1">
    <source>
        <dbReference type="SAM" id="MobiDB-lite"/>
    </source>
</evidence>
<organism evidence="3 4">
    <name type="scientific">Hypocrea atroviridis (strain ATCC 20476 / IMI 206040)</name>
    <name type="common">Trichoderma atroviride</name>
    <dbReference type="NCBI Taxonomy" id="452589"/>
    <lineage>
        <taxon>Eukaryota</taxon>
        <taxon>Fungi</taxon>
        <taxon>Dikarya</taxon>
        <taxon>Ascomycota</taxon>
        <taxon>Pezizomycotina</taxon>
        <taxon>Sordariomycetes</taxon>
        <taxon>Hypocreomycetidae</taxon>
        <taxon>Hypocreales</taxon>
        <taxon>Hypocreaceae</taxon>
        <taxon>Trichoderma</taxon>
    </lineage>
</organism>
<dbReference type="HOGENOM" id="CLU_1475362_0_0_1"/>
<feature type="region of interest" description="Disordered" evidence="1">
    <location>
        <begin position="70"/>
        <end position="117"/>
    </location>
</feature>
<dbReference type="GeneID" id="25785884"/>
<keyword evidence="2" id="KW-0732">Signal</keyword>
<reference evidence="3 4" key="1">
    <citation type="journal article" date="2011" name="Genome Biol.">
        <title>Comparative genome sequence analysis underscores mycoparasitism as the ancestral life style of Trichoderma.</title>
        <authorList>
            <person name="Kubicek C.P."/>
            <person name="Herrera-Estrella A."/>
            <person name="Seidl-Seiboth V."/>
            <person name="Martinez D.A."/>
            <person name="Druzhinina I.S."/>
            <person name="Thon M."/>
            <person name="Zeilinger S."/>
            <person name="Casas-Flores S."/>
            <person name="Horwitz B.A."/>
            <person name="Mukherjee P.K."/>
            <person name="Mukherjee M."/>
            <person name="Kredics L."/>
            <person name="Alcaraz L.D."/>
            <person name="Aerts A."/>
            <person name="Antal Z."/>
            <person name="Atanasova L."/>
            <person name="Cervantes-Badillo M.G."/>
            <person name="Challacombe J."/>
            <person name="Chertkov O."/>
            <person name="McCluskey K."/>
            <person name="Coulpier F."/>
            <person name="Deshpande N."/>
            <person name="von Doehren H."/>
            <person name="Ebbole D.J."/>
            <person name="Esquivel-Naranjo E.U."/>
            <person name="Fekete E."/>
            <person name="Flipphi M."/>
            <person name="Glaser F."/>
            <person name="Gomez-Rodriguez E.Y."/>
            <person name="Gruber S."/>
            <person name="Han C."/>
            <person name="Henrissat B."/>
            <person name="Hermosa R."/>
            <person name="Hernandez-Onate M."/>
            <person name="Karaffa L."/>
            <person name="Kosti I."/>
            <person name="Le Crom S."/>
            <person name="Lindquist E."/>
            <person name="Lucas S."/>
            <person name="Luebeck M."/>
            <person name="Luebeck P.S."/>
            <person name="Margeot A."/>
            <person name="Metz B."/>
            <person name="Misra M."/>
            <person name="Nevalainen H."/>
            <person name="Omann M."/>
            <person name="Packer N."/>
            <person name="Perrone G."/>
            <person name="Uresti-Rivera E.E."/>
            <person name="Salamov A."/>
            <person name="Schmoll M."/>
            <person name="Seiboth B."/>
            <person name="Shapiro H."/>
            <person name="Sukno S."/>
            <person name="Tamayo-Ramos J.A."/>
            <person name="Tisch D."/>
            <person name="Wiest A."/>
            <person name="Wilkinson H.H."/>
            <person name="Zhang M."/>
            <person name="Coutinho P.M."/>
            <person name="Kenerley C.M."/>
            <person name="Monte E."/>
            <person name="Baker S.E."/>
            <person name="Grigoriev I.V."/>
        </authorList>
    </citation>
    <scope>NUCLEOTIDE SEQUENCE [LARGE SCALE GENOMIC DNA]</scope>
    <source>
        <strain evidence="4">ATCC 20476 / IMI 206040</strain>
    </source>
</reference>
<dbReference type="EMBL" id="ABDG02000027">
    <property type="protein sequence ID" value="EHK42309.1"/>
    <property type="molecule type" value="Genomic_DNA"/>
</dbReference>
<dbReference type="AlphaFoldDB" id="G9P7R4"/>
<evidence type="ECO:0000256" key="2">
    <source>
        <dbReference type="SAM" id="SignalP"/>
    </source>
</evidence>
<gene>
    <name evidence="3" type="ORF">TRIATDRAFT_85332</name>
</gene>
<name>G9P7R4_HYPAI</name>
<protein>
    <submittedName>
        <fullName evidence="3">Uncharacterized protein</fullName>
    </submittedName>
</protein>
<evidence type="ECO:0000313" key="4">
    <source>
        <dbReference type="Proteomes" id="UP000005426"/>
    </source>
</evidence>
<evidence type="ECO:0000313" key="3">
    <source>
        <dbReference type="EMBL" id="EHK42309.1"/>
    </source>
</evidence>
<feature type="region of interest" description="Disordered" evidence="1">
    <location>
        <begin position="146"/>
        <end position="183"/>
    </location>
</feature>
<comment type="caution">
    <text evidence="3">The sequence shown here is derived from an EMBL/GenBank/DDBJ whole genome shotgun (WGS) entry which is preliminary data.</text>
</comment>
<sequence length="183" mass="18854">MLPTRHHSVQTYCSVTILIFMMDTLLSSSCPGALQVDLKCCVLEAARARSLRLGSEPAGLEQVRSLQRSTTSQLGLSNRNGMLPSTSPPLVNGTMDGPSPHVPYDAAGAPPPSAATSEAQWTPACTAAPYKACRVGREAGELPSPRFCASAPGPAFGPQAATPNRDAAGGAGHATASSPNHPH</sequence>